<evidence type="ECO:0000313" key="2">
    <source>
        <dbReference type="Proteomes" id="UP000637788"/>
    </source>
</evidence>
<accession>A0A917R0E1</accession>
<name>A0A917R0E1_9ACTN</name>
<evidence type="ECO:0000313" key="1">
    <source>
        <dbReference type="EMBL" id="GGK79573.1"/>
    </source>
</evidence>
<dbReference type="Proteomes" id="UP000637788">
    <property type="component" value="Unassembled WGS sequence"/>
</dbReference>
<reference evidence="1" key="2">
    <citation type="submission" date="2020-09" db="EMBL/GenBank/DDBJ databases">
        <authorList>
            <person name="Sun Q."/>
            <person name="Ohkuma M."/>
        </authorList>
    </citation>
    <scope>NUCLEOTIDE SEQUENCE</scope>
    <source>
        <strain evidence="1">JCM 3035</strain>
    </source>
</reference>
<organism evidence="1 2">
    <name type="scientific">Streptomyces flaveus</name>
    <dbReference type="NCBI Taxonomy" id="66370"/>
    <lineage>
        <taxon>Bacteria</taxon>
        <taxon>Bacillati</taxon>
        <taxon>Actinomycetota</taxon>
        <taxon>Actinomycetes</taxon>
        <taxon>Kitasatosporales</taxon>
        <taxon>Streptomycetaceae</taxon>
        <taxon>Streptomyces</taxon>
        <taxon>Streptomyces aurantiacus group</taxon>
    </lineage>
</organism>
<reference evidence="1" key="1">
    <citation type="journal article" date="2014" name="Int. J. Syst. Evol. Microbiol.">
        <title>Complete genome sequence of Corynebacterium casei LMG S-19264T (=DSM 44701T), isolated from a smear-ripened cheese.</title>
        <authorList>
            <consortium name="US DOE Joint Genome Institute (JGI-PGF)"/>
            <person name="Walter F."/>
            <person name="Albersmeier A."/>
            <person name="Kalinowski J."/>
            <person name="Ruckert C."/>
        </authorList>
    </citation>
    <scope>NUCLEOTIDE SEQUENCE</scope>
    <source>
        <strain evidence="1">JCM 3035</strain>
    </source>
</reference>
<gene>
    <name evidence="1" type="ORF">GCM10010094_46040</name>
</gene>
<proteinExistence type="predicted"/>
<comment type="caution">
    <text evidence="1">The sequence shown here is derived from an EMBL/GenBank/DDBJ whole genome shotgun (WGS) entry which is preliminary data.</text>
</comment>
<keyword evidence="2" id="KW-1185">Reference proteome</keyword>
<protein>
    <submittedName>
        <fullName evidence="1">Uncharacterized protein</fullName>
    </submittedName>
</protein>
<sequence length="154" mass="16670">MSGASVVSWNTKGTTAAQRSQATAIRLRCRSRSKSGEEIIYAVREDRVIPYGAEGNEGADAGLKGTLPVREPAARPFEHFLCLGVDFPGGRKQGHGLARPDGRRALGRVEGGFVREVAELPKIIEPMFAVGHADHFSLAHACEFRSVPRIQDFG</sequence>
<dbReference type="EMBL" id="BMPQ01000011">
    <property type="protein sequence ID" value="GGK79573.1"/>
    <property type="molecule type" value="Genomic_DNA"/>
</dbReference>
<dbReference type="AlphaFoldDB" id="A0A917R0E1"/>